<dbReference type="GO" id="GO:0047134">
    <property type="term" value="F:protein-disulfide reductase [NAD(P)H] activity"/>
    <property type="evidence" value="ECO:0007669"/>
    <property type="project" value="TreeGrafter"/>
</dbReference>
<evidence type="ECO:0000256" key="5">
    <source>
        <dbReference type="ARBA" id="ARBA00022723"/>
    </source>
</evidence>
<dbReference type="GO" id="GO:0045454">
    <property type="term" value="P:cell redox homeostasis"/>
    <property type="evidence" value="ECO:0007669"/>
    <property type="project" value="TreeGrafter"/>
</dbReference>
<dbReference type="Pfam" id="PF02467">
    <property type="entry name" value="Whib"/>
    <property type="match status" value="1"/>
</dbReference>
<feature type="compositionally biased region" description="Basic and acidic residues" evidence="12">
    <location>
        <begin position="1"/>
        <end position="11"/>
    </location>
</feature>
<evidence type="ECO:0000256" key="2">
    <source>
        <dbReference type="ARBA" id="ARBA00004496"/>
    </source>
</evidence>
<dbReference type="OrthoDB" id="3576679at2"/>
<dbReference type="EMBL" id="SHKL01000001">
    <property type="protein sequence ID" value="RZT87338.1"/>
    <property type="molecule type" value="Genomic_DNA"/>
</dbReference>
<evidence type="ECO:0000313" key="14">
    <source>
        <dbReference type="EMBL" id="RZT87338.1"/>
    </source>
</evidence>
<evidence type="ECO:0000256" key="6">
    <source>
        <dbReference type="ARBA" id="ARBA00023004"/>
    </source>
</evidence>
<feature type="region of interest" description="Disordered" evidence="12">
    <location>
        <begin position="96"/>
        <end position="134"/>
    </location>
</feature>
<dbReference type="PROSITE" id="PS51674">
    <property type="entry name" value="4FE4S_WBL"/>
    <property type="match status" value="1"/>
</dbReference>
<evidence type="ECO:0000256" key="1">
    <source>
        <dbReference type="ARBA" id="ARBA00001966"/>
    </source>
</evidence>
<dbReference type="GO" id="GO:0003677">
    <property type="term" value="F:DNA binding"/>
    <property type="evidence" value="ECO:0007669"/>
    <property type="project" value="UniProtKB-KW"/>
</dbReference>
<dbReference type="Pfam" id="PF13384">
    <property type="entry name" value="HTH_23"/>
    <property type="match status" value="1"/>
</dbReference>
<comment type="cofactor">
    <cofactor evidence="1">
        <name>[4Fe-4S] cluster</name>
        <dbReference type="ChEBI" id="CHEBI:49883"/>
    </cofactor>
</comment>
<evidence type="ECO:0000256" key="9">
    <source>
        <dbReference type="ARBA" id="ARBA00023125"/>
    </source>
</evidence>
<keyword evidence="6" id="KW-0408">Iron</keyword>
<feature type="region of interest" description="Disordered" evidence="12">
    <location>
        <begin position="1"/>
        <end position="28"/>
    </location>
</feature>
<dbReference type="GO" id="GO:0045892">
    <property type="term" value="P:negative regulation of DNA-templated transcription"/>
    <property type="evidence" value="ECO:0007669"/>
    <property type="project" value="TreeGrafter"/>
</dbReference>
<dbReference type="Gene3D" id="1.10.10.10">
    <property type="entry name" value="Winged helix-like DNA-binding domain superfamily/Winged helix DNA-binding domain"/>
    <property type="match status" value="1"/>
</dbReference>
<keyword evidence="9" id="KW-0238">DNA-binding</keyword>
<evidence type="ECO:0000259" key="13">
    <source>
        <dbReference type="PROSITE" id="PS51674"/>
    </source>
</evidence>
<comment type="subcellular location">
    <subcellularLocation>
        <location evidence="2">Cytoplasm</location>
    </subcellularLocation>
</comment>
<accession>A0A4Q7V1M6</accession>
<comment type="caution">
    <text evidence="14">The sequence shown here is derived from an EMBL/GenBank/DDBJ whole genome shotgun (WGS) entry which is preliminary data.</text>
</comment>
<dbReference type="InterPro" id="IPR034768">
    <property type="entry name" value="4FE4S_WBL"/>
</dbReference>
<dbReference type="InterPro" id="IPR003482">
    <property type="entry name" value="Whib"/>
</dbReference>
<evidence type="ECO:0000256" key="11">
    <source>
        <dbReference type="ARBA" id="ARBA00023163"/>
    </source>
</evidence>
<protein>
    <submittedName>
        <fullName evidence="14">Helix-turn-helix protein</fullName>
    </submittedName>
</protein>
<evidence type="ECO:0000256" key="4">
    <source>
        <dbReference type="ARBA" id="ARBA00022485"/>
    </source>
</evidence>
<proteinExistence type="inferred from homology"/>
<evidence type="ECO:0000313" key="15">
    <source>
        <dbReference type="Proteomes" id="UP000291591"/>
    </source>
</evidence>
<name>A0A4Q7V1M6_PSEST</name>
<comment type="similarity">
    <text evidence="3">Belongs to the WhiB family.</text>
</comment>
<dbReference type="GO" id="GO:0005737">
    <property type="term" value="C:cytoplasm"/>
    <property type="evidence" value="ECO:0007669"/>
    <property type="project" value="UniProtKB-SubCell"/>
</dbReference>
<keyword evidence="4" id="KW-0004">4Fe-4S</keyword>
<feature type="domain" description="4Fe-4S Wbl-type" evidence="13">
    <location>
        <begin position="32"/>
        <end position="96"/>
    </location>
</feature>
<dbReference type="GO" id="GO:0051539">
    <property type="term" value="F:4 iron, 4 sulfur cluster binding"/>
    <property type="evidence" value="ECO:0007669"/>
    <property type="project" value="UniProtKB-KW"/>
</dbReference>
<dbReference type="AlphaFoldDB" id="A0A4Q7V1M6"/>
<evidence type="ECO:0000256" key="10">
    <source>
        <dbReference type="ARBA" id="ARBA00023157"/>
    </source>
</evidence>
<keyword evidence="11" id="KW-0804">Transcription</keyword>
<evidence type="ECO:0000256" key="7">
    <source>
        <dbReference type="ARBA" id="ARBA00023014"/>
    </source>
</evidence>
<gene>
    <name evidence="14" type="ORF">EV383_4257</name>
</gene>
<dbReference type="RefSeq" id="WP_130291508.1">
    <property type="nucleotide sequence ID" value="NZ_SHKL01000001.1"/>
</dbReference>
<evidence type="ECO:0000256" key="3">
    <source>
        <dbReference type="ARBA" id="ARBA00006597"/>
    </source>
</evidence>
<keyword evidence="7" id="KW-0411">Iron-sulfur</keyword>
<dbReference type="PANTHER" id="PTHR38839">
    <property type="entry name" value="TRANSCRIPTIONAL REGULATOR WHID-RELATED"/>
    <property type="match status" value="1"/>
</dbReference>
<dbReference type="InterPro" id="IPR036388">
    <property type="entry name" value="WH-like_DNA-bd_sf"/>
</dbReference>
<keyword evidence="8" id="KW-0805">Transcription regulation</keyword>
<keyword evidence="10" id="KW-1015">Disulfide bond</keyword>
<dbReference type="Proteomes" id="UP000291591">
    <property type="component" value="Unassembled WGS sequence"/>
</dbReference>
<evidence type="ECO:0000256" key="12">
    <source>
        <dbReference type="SAM" id="MobiDB-lite"/>
    </source>
</evidence>
<dbReference type="GO" id="GO:0046872">
    <property type="term" value="F:metal ion binding"/>
    <property type="evidence" value="ECO:0007669"/>
    <property type="project" value="UniProtKB-KW"/>
</dbReference>
<evidence type="ECO:0000256" key="8">
    <source>
        <dbReference type="ARBA" id="ARBA00023015"/>
    </source>
</evidence>
<reference evidence="14 15" key="1">
    <citation type="submission" date="2019-02" db="EMBL/GenBank/DDBJ databases">
        <title>Sequencing the genomes of 1000 actinobacteria strains.</title>
        <authorList>
            <person name="Klenk H.-P."/>
        </authorList>
    </citation>
    <scope>NUCLEOTIDE SEQUENCE [LARGE SCALE GENOMIC DNA]</scope>
    <source>
        <strain evidence="14 15">DSM 45779</strain>
    </source>
</reference>
<keyword evidence="5" id="KW-0479">Metal-binding</keyword>
<sequence>MLRREHDRATTARDNAGDTAGSAGRDWRRQAACRDDGVDAEVFFPVAERGPELRAQEARAKAVCAGCPVIDACRAWALDALPEGVAGGLTAAERRRVRVGSARPMTRQTARHPGPARRSRGSWTSPQQRAAAVGQVEAGRSCAAVAAEFEVSDRTVARWRAAHTAAQSAATSGGAR</sequence>
<keyword evidence="15" id="KW-1185">Reference proteome</keyword>
<organism evidence="14 15">
    <name type="scientific">Pseudonocardia sediminis</name>
    <dbReference type="NCBI Taxonomy" id="1397368"/>
    <lineage>
        <taxon>Bacteria</taxon>
        <taxon>Bacillati</taxon>
        <taxon>Actinomycetota</taxon>
        <taxon>Actinomycetes</taxon>
        <taxon>Pseudonocardiales</taxon>
        <taxon>Pseudonocardiaceae</taxon>
        <taxon>Pseudonocardia</taxon>
    </lineage>
</organism>